<dbReference type="GO" id="GO:0005789">
    <property type="term" value="C:endoplasmic reticulum membrane"/>
    <property type="evidence" value="ECO:0007669"/>
    <property type="project" value="UniProtKB-SubCell"/>
</dbReference>
<keyword evidence="10" id="KW-0285">Flavoprotein</keyword>
<evidence type="ECO:0000256" key="36">
    <source>
        <dbReference type="ARBA" id="ARBA00047977"/>
    </source>
</evidence>
<keyword evidence="12" id="KW-0256">Endoplasmic reticulum</keyword>
<comment type="function">
    <text evidence="29">Acts as a Baeyer-Villiger monooxygenase on a broad range of substrates. Catalyzes the insertion of an oxygen atom into a carbon-carbon bond adjacent to a carbonyl, which converts ketones to esters. Active on diverse carbonyl compounds, whereas soft nucleophiles are mostly non- or poorly reactive. In contrast with other forms of FMO it is non- or poorly active on 'classical' substrates such as drugs, pesticides, and dietary components containing soft nucleophilic heteroatoms. Able to oxidize drug molecules bearing a carbonyl group on an aliphatic chain, such as nabumetone and pentoxifylline. Also, in the absence of substrates, shows slow but yet significant NADPH oxidase activity. Acts as a positive modulator of cholesterol biosynthesis as well as glucose homeostasis, promoting metabolic aging via pleiotropic effects.</text>
</comment>
<evidence type="ECO:0000256" key="24">
    <source>
        <dbReference type="ARBA" id="ARBA00033301"/>
    </source>
</evidence>
<evidence type="ECO:0000256" key="42">
    <source>
        <dbReference type="ARBA" id="ARBA00049443"/>
    </source>
</evidence>
<evidence type="ECO:0000256" key="12">
    <source>
        <dbReference type="ARBA" id="ARBA00022824"/>
    </source>
</evidence>
<comment type="catalytic activity">
    <reaction evidence="34">
        <text>sulcatone + NADPH + O2 + H(+) = 4-methylpent-3-en-1-yl acetate + NADP(+) + H2O</text>
        <dbReference type="Rhea" id="RHEA:54864"/>
        <dbReference type="ChEBI" id="CHEBI:15377"/>
        <dbReference type="ChEBI" id="CHEBI:15378"/>
        <dbReference type="ChEBI" id="CHEBI:15379"/>
        <dbReference type="ChEBI" id="CHEBI:16310"/>
        <dbReference type="ChEBI" id="CHEBI:57783"/>
        <dbReference type="ChEBI" id="CHEBI:58349"/>
        <dbReference type="ChEBI" id="CHEBI:138373"/>
    </reaction>
    <physiologicalReaction direction="left-to-right" evidence="34">
        <dbReference type="Rhea" id="RHEA:54865"/>
    </physiologicalReaction>
</comment>
<evidence type="ECO:0000256" key="29">
    <source>
        <dbReference type="ARBA" id="ARBA00045722"/>
    </source>
</evidence>
<keyword evidence="16" id="KW-1133">Transmembrane helix</keyword>
<evidence type="ECO:0000256" key="5">
    <source>
        <dbReference type="ARBA" id="ARBA00012698"/>
    </source>
</evidence>
<comment type="caution">
    <text evidence="44">The sequence shown here is derived from an EMBL/GenBank/DDBJ whole genome shotgun (WGS) entry which is preliminary data.</text>
</comment>
<sequence>MKVCVVGAGASGLPAIKSAVEKGFKVTCFEKSNDIGGIWRYKEDPCPGEGTVMKTTVINTSKEMTAYSDFPPPAHCANFMHNSELLKYFRAYADHFDLQRYIKFQHAVNSVKRCDDYEDSGRWSVTWTNQISGKTETGIFDGVMVCTGHHTEEYWPKPFPGQTQFKGKILHSHEYRDSKGFEDKRVVIVGIGNSGGDLCVELSKISKRVFLATRTGTWVMNRIWDFGEPYDLAYLNRCMQGFRKILPLSWNNWVLANKLNTRCDHGRYGLQPKHRPLEAHMTVNDELPNRIACGMVTVKPNIAAFGEDEVIFEDGTIEKVDIVVFATGYSFGFPILEGGELIPVHENRVNLYKYMFPPDLATHNTLAVIGLIQPAGSIMPISEMQTRVFTGALAGEVHLPNRKAMLKDVQRKQVKMQARFVCSRRHTIQVDYVNYMEELARIINARPNIALRWLSDPKLAKVLFFHGLAPYQYRLDGPNAWPGARDALLGMDERVFEATRTRRTKETLQSKSFTKIKYPYRAVVA</sequence>
<evidence type="ECO:0000256" key="26">
    <source>
        <dbReference type="ARBA" id="ARBA00034536"/>
    </source>
</evidence>
<dbReference type="Pfam" id="PF00743">
    <property type="entry name" value="FMO-like"/>
    <property type="match status" value="1"/>
</dbReference>
<evidence type="ECO:0000256" key="23">
    <source>
        <dbReference type="ARBA" id="ARBA00033213"/>
    </source>
</evidence>
<evidence type="ECO:0000256" key="15">
    <source>
        <dbReference type="ARBA" id="ARBA00022857"/>
    </source>
</evidence>
<dbReference type="GO" id="GO:0004499">
    <property type="term" value="F:N,N-dimethylaniline monooxygenase activity"/>
    <property type="evidence" value="ECO:0007669"/>
    <property type="project" value="InterPro"/>
</dbReference>
<evidence type="ECO:0000256" key="41">
    <source>
        <dbReference type="ARBA" id="ARBA00048990"/>
    </source>
</evidence>
<evidence type="ECO:0000256" key="9">
    <source>
        <dbReference type="ARBA" id="ARBA00022553"/>
    </source>
</evidence>
<dbReference type="GO" id="GO:0050660">
    <property type="term" value="F:flavin adenine dinucleotide binding"/>
    <property type="evidence" value="ECO:0007669"/>
    <property type="project" value="InterPro"/>
</dbReference>
<evidence type="ECO:0000256" key="32">
    <source>
        <dbReference type="ARBA" id="ARBA00047426"/>
    </source>
</evidence>
<evidence type="ECO:0000256" key="28">
    <source>
        <dbReference type="ARBA" id="ARBA00034561"/>
    </source>
</evidence>
<dbReference type="EC" id="1.6.3.1" evidence="5"/>
<keyword evidence="13" id="KW-0274">FAD</keyword>
<name>A0AA36D8Y8_9BILA</name>
<evidence type="ECO:0000256" key="20">
    <source>
        <dbReference type="ARBA" id="ARBA00023136"/>
    </source>
</evidence>
<evidence type="ECO:0000256" key="18">
    <source>
        <dbReference type="ARBA" id="ARBA00023033"/>
    </source>
</evidence>
<dbReference type="FunFam" id="3.50.50.60:FF:000159">
    <property type="entry name" value="Dimethylaniline monooxygenase [N-oxide-forming]"/>
    <property type="match status" value="1"/>
</dbReference>
<dbReference type="InterPro" id="IPR036188">
    <property type="entry name" value="FAD/NAD-bd_sf"/>
</dbReference>
<evidence type="ECO:0000256" key="40">
    <source>
        <dbReference type="ARBA" id="ARBA00048989"/>
    </source>
</evidence>
<evidence type="ECO:0000256" key="33">
    <source>
        <dbReference type="ARBA" id="ARBA00047574"/>
    </source>
</evidence>
<keyword evidence="19" id="KW-0443">Lipid metabolism</keyword>
<comment type="catalytic activity">
    <reaction evidence="37">
        <text>hypotaurine + NADPH + O2 + H(+) = taurine + NADP(+) + H2O</text>
        <dbReference type="Rhea" id="RHEA:69819"/>
        <dbReference type="ChEBI" id="CHEBI:15377"/>
        <dbReference type="ChEBI" id="CHEBI:15378"/>
        <dbReference type="ChEBI" id="CHEBI:15379"/>
        <dbReference type="ChEBI" id="CHEBI:57783"/>
        <dbReference type="ChEBI" id="CHEBI:57853"/>
        <dbReference type="ChEBI" id="CHEBI:58349"/>
        <dbReference type="ChEBI" id="CHEBI:507393"/>
        <dbReference type="EC" id="1.14.13.8"/>
    </reaction>
    <physiologicalReaction direction="left-to-right" evidence="37">
        <dbReference type="Rhea" id="RHEA:69820"/>
    </physiologicalReaction>
</comment>
<evidence type="ECO:0000256" key="35">
    <source>
        <dbReference type="ARBA" id="ARBA00047864"/>
    </source>
</evidence>
<evidence type="ECO:0000256" key="1">
    <source>
        <dbReference type="ARBA" id="ARBA00001974"/>
    </source>
</evidence>
<dbReference type="PRINTS" id="PR00370">
    <property type="entry name" value="FMOXYGENASE"/>
</dbReference>
<dbReference type="InterPro" id="IPR020946">
    <property type="entry name" value="Flavin_mOase-like"/>
</dbReference>
<evidence type="ECO:0000256" key="17">
    <source>
        <dbReference type="ARBA" id="ARBA00023002"/>
    </source>
</evidence>
<keyword evidence="15" id="KW-0521">NADP</keyword>
<gene>
    <name evidence="44" type="ORF">MSPICULIGERA_LOCUS21391</name>
</gene>
<dbReference type="PANTHER" id="PTHR23023">
    <property type="entry name" value="DIMETHYLANILINE MONOOXYGENASE"/>
    <property type="match status" value="1"/>
</dbReference>
<evidence type="ECO:0000313" key="44">
    <source>
        <dbReference type="EMBL" id="CAJ0583304.1"/>
    </source>
</evidence>
<evidence type="ECO:0000313" key="45">
    <source>
        <dbReference type="Proteomes" id="UP001177023"/>
    </source>
</evidence>
<keyword evidence="45" id="KW-1185">Reference proteome</keyword>
<evidence type="ECO:0000256" key="4">
    <source>
        <dbReference type="ARBA" id="ARBA00009183"/>
    </source>
</evidence>
<dbReference type="Proteomes" id="UP001177023">
    <property type="component" value="Unassembled WGS sequence"/>
</dbReference>
<evidence type="ECO:0000256" key="22">
    <source>
        <dbReference type="ARBA" id="ARBA00029728"/>
    </source>
</evidence>
<keyword evidence="9" id="KW-0597">Phosphoprotein</keyword>
<evidence type="ECO:0000256" key="39">
    <source>
        <dbReference type="ARBA" id="ARBA00048459"/>
    </source>
</evidence>
<comment type="catalytic activity">
    <reaction evidence="35">
        <text>NADPH + O2 + H(+) = H2O2 + NADP(+)</text>
        <dbReference type="Rhea" id="RHEA:11260"/>
        <dbReference type="ChEBI" id="CHEBI:15378"/>
        <dbReference type="ChEBI" id="CHEBI:15379"/>
        <dbReference type="ChEBI" id="CHEBI:16240"/>
        <dbReference type="ChEBI" id="CHEBI:57783"/>
        <dbReference type="ChEBI" id="CHEBI:58349"/>
        <dbReference type="EC" id="1.6.3.1"/>
    </reaction>
    <physiologicalReaction direction="left-to-right" evidence="35">
        <dbReference type="Rhea" id="RHEA:11261"/>
    </physiologicalReaction>
</comment>
<evidence type="ECO:0000256" key="11">
    <source>
        <dbReference type="ARBA" id="ARBA00022692"/>
    </source>
</evidence>
<dbReference type="SUPFAM" id="SSF51905">
    <property type="entry name" value="FAD/NAD(P)-binding domain"/>
    <property type="match status" value="2"/>
</dbReference>
<evidence type="ECO:0000256" key="2">
    <source>
        <dbReference type="ARBA" id="ARBA00004389"/>
    </source>
</evidence>
<comment type="catalytic activity">
    <reaction evidence="41">
        <text>heptan-4-one + NADPH + O2 + H(+) = propyl butanoate + NADP(+) + H2O</text>
        <dbReference type="Rhea" id="RHEA:54852"/>
        <dbReference type="ChEBI" id="CHEBI:15377"/>
        <dbReference type="ChEBI" id="CHEBI:15378"/>
        <dbReference type="ChEBI" id="CHEBI:15379"/>
        <dbReference type="ChEBI" id="CHEBI:57783"/>
        <dbReference type="ChEBI" id="CHEBI:58349"/>
        <dbReference type="ChEBI" id="CHEBI:89484"/>
        <dbReference type="ChEBI" id="CHEBI:89719"/>
    </reaction>
    <physiologicalReaction direction="left-to-right" evidence="41">
        <dbReference type="Rhea" id="RHEA:54853"/>
    </physiologicalReaction>
</comment>
<dbReference type="GO" id="GO:0050661">
    <property type="term" value="F:NADP binding"/>
    <property type="evidence" value="ECO:0007669"/>
    <property type="project" value="InterPro"/>
</dbReference>
<evidence type="ECO:0000256" key="6">
    <source>
        <dbReference type="ARBA" id="ARBA00012850"/>
    </source>
</evidence>
<evidence type="ECO:0000256" key="7">
    <source>
        <dbReference type="ARBA" id="ARBA00019213"/>
    </source>
</evidence>
<evidence type="ECO:0000256" key="3">
    <source>
        <dbReference type="ARBA" id="ARBA00004524"/>
    </source>
</evidence>
<comment type="catalytic activity">
    <reaction evidence="39">
        <text>octan-3-one + NADPH + O2 + H(+) = ethyl hexanoate + NADP(+) + H2O</text>
        <dbReference type="Rhea" id="RHEA:54856"/>
        <dbReference type="ChEBI" id="CHEBI:15377"/>
        <dbReference type="ChEBI" id="CHEBI:15378"/>
        <dbReference type="ChEBI" id="CHEBI:15379"/>
        <dbReference type="ChEBI" id="CHEBI:57783"/>
        <dbReference type="ChEBI" id="CHEBI:58349"/>
        <dbReference type="ChEBI" id="CHEBI:80946"/>
        <dbReference type="ChEBI" id="CHEBI:86055"/>
    </reaction>
    <physiologicalReaction direction="left-to-right" evidence="39">
        <dbReference type="Rhea" id="RHEA:54857"/>
    </physiologicalReaction>
</comment>
<evidence type="ECO:0000256" key="19">
    <source>
        <dbReference type="ARBA" id="ARBA00023098"/>
    </source>
</evidence>
<comment type="catalytic activity">
    <reaction evidence="31">
        <text>hypotaurine + NADH + O2 + H(+) = taurine + NAD(+) + H2O</text>
        <dbReference type="Rhea" id="RHEA:74111"/>
        <dbReference type="ChEBI" id="CHEBI:15377"/>
        <dbReference type="ChEBI" id="CHEBI:15378"/>
        <dbReference type="ChEBI" id="CHEBI:15379"/>
        <dbReference type="ChEBI" id="CHEBI:57540"/>
        <dbReference type="ChEBI" id="CHEBI:57853"/>
        <dbReference type="ChEBI" id="CHEBI:57945"/>
        <dbReference type="ChEBI" id="CHEBI:507393"/>
        <dbReference type="EC" id="1.14.13.8"/>
    </reaction>
    <physiologicalReaction direction="left-to-right" evidence="31">
        <dbReference type="Rhea" id="RHEA:74112"/>
    </physiologicalReaction>
</comment>
<evidence type="ECO:0000256" key="16">
    <source>
        <dbReference type="ARBA" id="ARBA00022989"/>
    </source>
</evidence>
<dbReference type="GO" id="GO:0006629">
    <property type="term" value="P:lipid metabolic process"/>
    <property type="evidence" value="ECO:0007669"/>
    <property type="project" value="UniProtKB-KW"/>
</dbReference>
<evidence type="ECO:0000256" key="30">
    <source>
        <dbReference type="ARBA" id="ARBA00045957"/>
    </source>
</evidence>
<comment type="catalytic activity">
    <reaction evidence="33">
        <text>heptan-2-one + NADPH + O2 + H(+) = pentyl acetate + NADP(+) + H2O</text>
        <dbReference type="Rhea" id="RHEA:54836"/>
        <dbReference type="ChEBI" id="CHEBI:5672"/>
        <dbReference type="ChEBI" id="CHEBI:15377"/>
        <dbReference type="ChEBI" id="CHEBI:15378"/>
        <dbReference type="ChEBI" id="CHEBI:15379"/>
        <dbReference type="ChEBI" id="CHEBI:57783"/>
        <dbReference type="ChEBI" id="CHEBI:58349"/>
        <dbReference type="ChEBI" id="CHEBI:87362"/>
    </reaction>
    <physiologicalReaction direction="left-to-right" evidence="33">
        <dbReference type="Rhea" id="RHEA:54837"/>
    </physiologicalReaction>
</comment>
<evidence type="ECO:0000256" key="10">
    <source>
        <dbReference type="ARBA" id="ARBA00022630"/>
    </source>
</evidence>
<dbReference type="PRINTS" id="PR01125">
    <property type="entry name" value="FMOXYGENASE5"/>
</dbReference>
<evidence type="ECO:0000256" key="31">
    <source>
        <dbReference type="ARBA" id="ARBA00047338"/>
    </source>
</evidence>
<keyword evidence="17" id="KW-0560">Oxidoreductase</keyword>
<comment type="function">
    <text evidence="30">Broad spectrum monooxygenase that catalyzes the oxygenation of a wide variety of nitrogen- and sulfur-containing compounds including xenobiotics. Catalyzes the S-oxygenation of hypotaurine to produce taurine, an organic osmolyte involved in cell volume regulation as well as a variety of cytoprotective and developmental processes. In vitro, catalyzes the N-oxygenation of trimethylamine (TMA) to produce trimethylamine N-oxide (TMAO) and could therefore participate to the detoxification of this compound that is generated by the action of gut microbiota from dietary precursors such as choline, choline containing compounds, betaine or L-carnitine.</text>
</comment>
<evidence type="ECO:0000256" key="38">
    <source>
        <dbReference type="ARBA" id="ARBA00048088"/>
    </source>
</evidence>
<keyword evidence="20" id="KW-0472">Membrane</keyword>
<comment type="similarity">
    <text evidence="4">Belongs to the FMO family.</text>
</comment>
<keyword evidence="18" id="KW-0503">Monooxygenase</keyword>
<evidence type="ECO:0000256" key="8">
    <source>
        <dbReference type="ARBA" id="ARBA00022481"/>
    </source>
</evidence>
<dbReference type="InterPro" id="IPR050346">
    <property type="entry name" value="FMO-like"/>
</dbReference>
<dbReference type="EC" id="1.14.13.148" evidence="25"/>
<dbReference type="PIRSF" id="PIRSF000332">
    <property type="entry name" value="FMO"/>
    <property type="match status" value="1"/>
</dbReference>
<evidence type="ECO:0000256" key="37">
    <source>
        <dbReference type="ARBA" id="ARBA00048041"/>
    </source>
</evidence>
<dbReference type="EMBL" id="CATQJA010002665">
    <property type="protein sequence ID" value="CAJ0583304.1"/>
    <property type="molecule type" value="Genomic_DNA"/>
</dbReference>
<keyword evidence="11" id="KW-0812">Transmembrane</keyword>
<dbReference type="AlphaFoldDB" id="A0AA36D8Y8"/>
<evidence type="ECO:0000256" key="43">
    <source>
        <dbReference type="ARBA" id="ARBA00049475"/>
    </source>
</evidence>
<accession>A0AA36D8Y8</accession>
<comment type="catalytic activity">
    <reaction evidence="32">
        <text>hexan-3-one + NADPH + O2 + H(+) = propyl propanoate + NADP(+) + H2O</text>
        <dbReference type="Rhea" id="RHEA:54848"/>
        <dbReference type="ChEBI" id="CHEBI:15377"/>
        <dbReference type="ChEBI" id="CHEBI:15378"/>
        <dbReference type="ChEBI" id="CHEBI:15379"/>
        <dbReference type="ChEBI" id="CHEBI:57783"/>
        <dbReference type="ChEBI" id="CHEBI:58349"/>
        <dbReference type="ChEBI" id="CHEBI:89828"/>
        <dbReference type="ChEBI" id="CHEBI:89891"/>
    </reaction>
    <physiologicalReaction direction="left-to-right" evidence="32">
        <dbReference type="Rhea" id="RHEA:54849"/>
    </physiologicalReaction>
</comment>
<evidence type="ECO:0000256" key="13">
    <source>
        <dbReference type="ARBA" id="ARBA00022827"/>
    </source>
</evidence>
<dbReference type="InterPro" id="IPR000960">
    <property type="entry name" value="Flavin_mOase"/>
</dbReference>
<keyword evidence="8" id="KW-0488">Methylation</keyword>
<feature type="non-terminal residue" evidence="44">
    <location>
        <position position="1"/>
    </location>
</feature>
<comment type="catalytic activity">
    <reaction evidence="38">
        <text>trimethylamine + NADPH + O2 = trimethylamine N-oxide + NADP(+) + H2O</text>
        <dbReference type="Rhea" id="RHEA:31979"/>
        <dbReference type="ChEBI" id="CHEBI:15377"/>
        <dbReference type="ChEBI" id="CHEBI:15379"/>
        <dbReference type="ChEBI" id="CHEBI:15724"/>
        <dbReference type="ChEBI" id="CHEBI:57783"/>
        <dbReference type="ChEBI" id="CHEBI:58349"/>
        <dbReference type="ChEBI" id="CHEBI:58389"/>
        <dbReference type="EC" id="1.14.13.148"/>
    </reaction>
    <physiologicalReaction direction="left-to-right" evidence="38">
        <dbReference type="Rhea" id="RHEA:31980"/>
    </physiologicalReaction>
</comment>
<evidence type="ECO:0000256" key="14">
    <source>
        <dbReference type="ARBA" id="ARBA00022848"/>
    </source>
</evidence>
<dbReference type="Gene3D" id="3.50.50.60">
    <property type="entry name" value="FAD/NAD(P)-binding domain"/>
    <property type="match status" value="1"/>
</dbReference>
<keyword evidence="14" id="KW-0492">Microsome</keyword>
<protein>
    <recommendedName>
        <fullName evidence="26">Flavin-containing monooxygenase 1</fullName>
        <ecNumber evidence="25">1.14.13.148</ecNumber>
        <ecNumber evidence="6">1.14.13.8</ecNumber>
        <ecNumber evidence="5">1.6.3.1</ecNumber>
    </recommendedName>
    <alternativeName>
        <fullName evidence="28">Dimethylaniline monooxygenase [N-oxide-forming] 1</fullName>
    </alternativeName>
    <alternativeName>
        <fullName evidence="24">Dimethylaniline monooxygenase [N-oxide-forming] 5</fullName>
    </alternativeName>
    <alternativeName>
        <fullName evidence="21">Dimethylaniline oxidase 1</fullName>
    </alternativeName>
    <alternativeName>
        <fullName evidence="22">Dimethylaniline oxidase 5</fullName>
    </alternativeName>
    <alternativeName>
        <fullName evidence="7">Flavin-containing monooxygenase 5</fullName>
    </alternativeName>
    <alternativeName>
        <fullName evidence="23">NADPH oxidase</fullName>
    </alternativeName>
    <alternativeName>
        <fullName evidence="27">Trimethylamine monooxygenase</fullName>
    </alternativeName>
</protein>
<dbReference type="EC" id="1.14.13.8" evidence="6"/>
<dbReference type="GO" id="GO:0016174">
    <property type="term" value="F:NAD(P)H oxidase H2O2-forming activity"/>
    <property type="evidence" value="ECO:0007669"/>
    <property type="project" value="UniProtKB-EC"/>
</dbReference>
<reference evidence="44" key="1">
    <citation type="submission" date="2023-06" db="EMBL/GenBank/DDBJ databases">
        <authorList>
            <person name="Delattre M."/>
        </authorList>
    </citation>
    <scope>NUCLEOTIDE SEQUENCE</scope>
    <source>
        <strain evidence="44">AF72</strain>
    </source>
</reference>
<organism evidence="44 45">
    <name type="scientific">Mesorhabditis spiculigera</name>
    <dbReference type="NCBI Taxonomy" id="96644"/>
    <lineage>
        <taxon>Eukaryota</taxon>
        <taxon>Metazoa</taxon>
        <taxon>Ecdysozoa</taxon>
        <taxon>Nematoda</taxon>
        <taxon>Chromadorea</taxon>
        <taxon>Rhabditida</taxon>
        <taxon>Rhabditina</taxon>
        <taxon>Rhabditomorpha</taxon>
        <taxon>Rhabditoidea</taxon>
        <taxon>Rhabditidae</taxon>
        <taxon>Mesorhabditinae</taxon>
        <taxon>Mesorhabditis</taxon>
    </lineage>
</organism>
<proteinExistence type="inferred from homology"/>
<evidence type="ECO:0000256" key="21">
    <source>
        <dbReference type="ARBA" id="ARBA00029725"/>
    </source>
</evidence>
<comment type="cofactor">
    <cofactor evidence="1">
        <name>FAD</name>
        <dbReference type="ChEBI" id="CHEBI:57692"/>
    </cofactor>
</comment>
<comment type="catalytic activity">
    <reaction evidence="43">
        <text>octan-3-one + NADPH + O2 + H(+) = pentyl propanoate + NADP(+) + H2O</text>
        <dbReference type="Rhea" id="RHEA:54840"/>
        <dbReference type="ChEBI" id="CHEBI:15377"/>
        <dbReference type="ChEBI" id="CHEBI:15378"/>
        <dbReference type="ChEBI" id="CHEBI:15379"/>
        <dbReference type="ChEBI" id="CHEBI:57783"/>
        <dbReference type="ChEBI" id="CHEBI:58349"/>
        <dbReference type="ChEBI" id="CHEBI:80946"/>
        <dbReference type="ChEBI" id="CHEBI:87373"/>
    </reaction>
    <physiologicalReaction direction="left-to-right" evidence="43">
        <dbReference type="Rhea" id="RHEA:54841"/>
    </physiologicalReaction>
</comment>
<comment type="subcellular location">
    <subcellularLocation>
        <location evidence="2">Endoplasmic reticulum membrane</location>
        <topology evidence="2">Single-pass membrane protein</topology>
    </subcellularLocation>
    <subcellularLocation>
        <location evidence="3">Microsome membrane</location>
    </subcellularLocation>
</comment>
<comment type="catalytic activity">
    <reaction evidence="40">
        <text>(2E)-geranial + NADPH + O2 + H(+) = (1E)-2,6-dimethylhepta-1,5-dien-1-yl formate + NADP(+) + H2O</text>
        <dbReference type="Rhea" id="RHEA:54860"/>
        <dbReference type="ChEBI" id="CHEBI:15377"/>
        <dbReference type="ChEBI" id="CHEBI:15378"/>
        <dbReference type="ChEBI" id="CHEBI:15379"/>
        <dbReference type="ChEBI" id="CHEBI:16980"/>
        <dbReference type="ChEBI" id="CHEBI:57783"/>
        <dbReference type="ChEBI" id="CHEBI:58349"/>
        <dbReference type="ChEBI" id="CHEBI:138375"/>
    </reaction>
    <physiologicalReaction direction="left-to-right" evidence="40">
        <dbReference type="Rhea" id="RHEA:54861"/>
    </physiologicalReaction>
</comment>
<evidence type="ECO:0000256" key="34">
    <source>
        <dbReference type="ARBA" id="ARBA00047855"/>
    </source>
</evidence>
<comment type="catalytic activity">
    <reaction evidence="42">
        <text>N,N-dimethylaniline + NADPH + O2 + H(+) = N,N-dimethylaniline N-oxide + NADP(+) + H2O</text>
        <dbReference type="Rhea" id="RHEA:24468"/>
        <dbReference type="ChEBI" id="CHEBI:15377"/>
        <dbReference type="ChEBI" id="CHEBI:15378"/>
        <dbReference type="ChEBI" id="CHEBI:15379"/>
        <dbReference type="ChEBI" id="CHEBI:16269"/>
        <dbReference type="ChEBI" id="CHEBI:17735"/>
        <dbReference type="ChEBI" id="CHEBI:57783"/>
        <dbReference type="ChEBI" id="CHEBI:58349"/>
        <dbReference type="EC" id="1.14.13.8"/>
    </reaction>
    <physiologicalReaction direction="left-to-right" evidence="42">
        <dbReference type="Rhea" id="RHEA:24469"/>
    </physiologicalReaction>
</comment>
<comment type="catalytic activity">
    <reaction evidence="36">
        <text>hexan-3-one + NADPH + O2 + H(+) = ethyl butanoate + NADP(+) + H2O</text>
        <dbReference type="Rhea" id="RHEA:54844"/>
        <dbReference type="ChEBI" id="CHEBI:15377"/>
        <dbReference type="ChEBI" id="CHEBI:15378"/>
        <dbReference type="ChEBI" id="CHEBI:15379"/>
        <dbReference type="ChEBI" id="CHEBI:57783"/>
        <dbReference type="ChEBI" id="CHEBI:58349"/>
        <dbReference type="ChEBI" id="CHEBI:88764"/>
        <dbReference type="ChEBI" id="CHEBI:89891"/>
    </reaction>
    <physiologicalReaction direction="left-to-right" evidence="36">
        <dbReference type="Rhea" id="RHEA:54845"/>
    </physiologicalReaction>
</comment>
<evidence type="ECO:0000256" key="25">
    <source>
        <dbReference type="ARBA" id="ARBA00034528"/>
    </source>
</evidence>
<dbReference type="InterPro" id="IPR002257">
    <property type="entry name" value="Flavin_mOase_5"/>
</dbReference>
<evidence type="ECO:0000256" key="27">
    <source>
        <dbReference type="ARBA" id="ARBA00034554"/>
    </source>
</evidence>
<dbReference type="GO" id="GO:0034899">
    <property type="term" value="F:trimethylamine monooxygenase activity"/>
    <property type="evidence" value="ECO:0007669"/>
    <property type="project" value="UniProtKB-EC"/>
</dbReference>